<evidence type="ECO:0000256" key="1">
    <source>
        <dbReference type="SAM" id="MobiDB-lite"/>
    </source>
</evidence>
<dbReference type="Proteomes" id="UP000037247">
    <property type="component" value="Unassembled WGS sequence"/>
</dbReference>
<evidence type="ECO:0000313" key="2">
    <source>
        <dbReference type="EMBL" id="KNA92800.1"/>
    </source>
</evidence>
<gene>
    <name evidence="2" type="ORF">ABW18_03140</name>
</gene>
<evidence type="ECO:0000313" key="3">
    <source>
        <dbReference type="Proteomes" id="UP000037247"/>
    </source>
</evidence>
<name>A0ABR5IGJ5_9ACTN</name>
<feature type="compositionally biased region" description="Polar residues" evidence="1">
    <location>
        <begin position="47"/>
        <end position="61"/>
    </location>
</feature>
<keyword evidence="3" id="KW-1185">Reference proteome</keyword>
<sequence length="61" mass="6544">MSWLSKVGGLSQMVETHHQMLLRGAAGQTPESSAAYYPGVGHADPGVSTQTAHTNPQRVRR</sequence>
<dbReference type="RefSeq" id="WP_049698004.1">
    <property type="nucleotide sequence ID" value="NZ_JAQDQF010000002.1"/>
</dbReference>
<proteinExistence type="predicted"/>
<dbReference type="EMBL" id="LDTZ01000014">
    <property type="protein sequence ID" value="KNA92800.1"/>
    <property type="molecule type" value="Genomic_DNA"/>
</dbReference>
<protein>
    <submittedName>
        <fullName evidence="2">Uncharacterized protein</fullName>
    </submittedName>
</protein>
<comment type="caution">
    <text evidence="2">The sequence shown here is derived from an EMBL/GenBank/DDBJ whole genome shotgun (WGS) entry which is preliminary data.</text>
</comment>
<accession>A0ABR5IGJ5</accession>
<organism evidence="2 3">
    <name type="scientific">Gordonia jacobaea</name>
    <dbReference type="NCBI Taxonomy" id="122202"/>
    <lineage>
        <taxon>Bacteria</taxon>
        <taxon>Bacillati</taxon>
        <taxon>Actinomycetota</taxon>
        <taxon>Actinomycetes</taxon>
        <taxon>Mycobacteriales</taxon>
        <taxon>Gordoniaceae</taxon>
        <taxon>Gordonia</taxon>
    </lineage>
</organism>
<feature type="region of interest" description="Disordered" evidence="1">
    <location>
        <begin position="25"/>
        <end position="61"/>
    </location>
</feature>
<reference evidence="2 3" key="1">
    <citation type="submission" date="2015-05" db="EMBL/GenBank/DDBJ databases">
        <title>Draft genome sequence of the bacterium Gordonia jacobaea a new member of the Gordonia genus.</title>
        <authorList>
            <person name="Jimenez-Galisteo G."/>
            <person name="Dominguez A."/>
            <person name="Munoz E."/>
            <person name="Vinas M."/>
        </authorList>
    </citation>
    <scope>NUCLEOTIDE SEQUENCE [LARGE SCALE GENOMIC DNA]</scope>
    <source>
        <strain evidence="3">mv1</strain>
    </source>
</reference>